<name>A0A5D3FQ42_9BACE</name>
<accession>A0A5D3FQ42</accession>
<comment type="caution">
    <text evidence="1">The sequence shown here is derived from an EMBL/GenBank/DDBJ whole genome shotgun (WGS) entry which is preliminary data.</text>
</comment>
<gene>
    <name evidence="1" type="ORF">FNJ60_05225</name>
</gene>
<dbReference type="EMBL" id="VKLW01000009">
    <property type="protein sequence ID" value="TYK34142.1"/>
    <property type="molecule type" value="Genomic_DNA"/>
</dbReference>
<organism evidence="1 2">
    <name type="scientific">Bacteroides pyogenes</name>
    <dbReference type="NCBI Taxonomy" id="310300"/>
    <lineage>
        <taxon>Bacteria</taxon>
        <taxon>Pseudomonadati</taxon>
        <taxon>Bacteroidota</taxon>
        <taxon>Bacteroidia</taxon>
        <taxon>Bacteroidales</taxon>
        <taxon>Bacteroidaceae</taxon>
        <taxon>Bacteroides</taxon>
    </lineage>
</organism>
<reference evidence="1 2" key="1">
    <citation type="submission" date="2019-07" db="EMBL/GenBank/DDBJ databases">
        <title>Draft Genome Sequences of Bacteroides pyogenes Strains Isolated from the Uterus Holstein Dairy Cows with Metritis.</title>
        <authorList>
            <person name="Cunha F."/>
            <person name="Galvao K.N."/>
            <person name="Jeon S.J."/>
            <person name="Jeong K.C."/>
        </authorList>
    </citation>
    <scope>NUCLEOTIDE SEQUENCE [LARGE SCALE GENOMIC DNA]</scope>
    <source>
        <strain evidence="1 2">KG-31</strain>
    </source>
</reference>
<evidence type="ECO:0000313" key="1">
    <source>
        <dbReference type="EMBL" id="TYK34142.1"/>
    </source>
</evidence>
<sequence>MKDLKLVYGSVSKEAAENQPNSLGTKWVSNIPL</sequence>
<keyword evidence="2" id="KW-1185">Reference proteome</keyword>
<dbReference type="AlphaFoldDB" id="A0A5D3FQ42"/>
<dbReference type="Proteomes" id="UP000324383">
    <property type="component" value="Unassembled WGS sequence"/>
</dbReference>
<evidence type="ECO:0000313" key="2">
    <source>
        <dbReference type="Proteomes" id="UP000324383"/>
    </source>
</evidence>
<proteinExistence type="predicted"/>
<protein>
    <submittedName>
        <fullName evidence="1">Uncharacterized protein</fullName>
    </submittedName>
</protein>